<dbReference type="RefSeq" id="WP_194413507.1">
    <property type="nucleotide sequence ID" value="NZ_BAABKZ010000001.1"/>
</dbReference>
<dbReference type="SUPFAM" id="SSF51679">
    <property type="entry name" value="Bacterial luciferase-like"/>
    <property type="match status" value="1"/>
</dbReference>
<dbReference type="InterPro" id="IPR011251">
    <property type="entry name" value="Luciferase-like_dom"/>
</dbReference>
<dbReference type="InterPro" id="IPR036661">
    <property type="entry name" value="Luciferase-like_sf"/>
</dbReference>
<gene>
    <name evidence="2" type="ORF">GCM10025760_17640</name>
</gene>
<dbReference type="Pfam" id="PF00296">
    <property type="entry name" value="Bac_luciferase"/>
    <property type="match status" value="1"/>
</dbReference>
<dbReference type="InterPro" id="IPR050564">
    <property type="entry name" value="F420-G6PD/mer"/>
</dbReference>
<keyword evidence="3" id="KW-1185">Reference proteome</keyword>
<protein>
    <recommendedName>
        <fullName evidence="1">Luciferase-like domain-containing protein</fullName>
    </recommendedName>
</protein>
<dbReference type="PANTHER" id="PTHR43244:SF2">
    <property type="entry name" value="CONSERVED HYPOTHETICAL ALANINE AND PROLINE-RICH PROTEIN"/>
    <property type="match status" value="1"/>
</dbReference>
<evidence type="ECO:0000313" key="2">
    <source>
        <dbReference type="EMBL" id="GAA5091059.1"/>
    </source>
</evidence>
<reference evidence="3" key="1">
    <citation type="journal article" date="2019" name="Int. J. Syst. Evol. Microbiol.">
        <title>The Global Catalogue of Microorganisms (GCM) 10K type strain sequencing project: providing services to taxonomists for standard genome sequencing and annotation.</title>
        <authorList>
            <consortium name="The Broad Institute Genomics Platform"/>
            <consortium name="The Broad Institute Genome Sequencing Center for Infectious Disease"/>
            <person name="Wu L."/>
            <person name="Ma J."/>
        </authorList>
    </citation>
    <scope>NUCLEOTIDE SEQUENCE [LARGE SCALE GENOMIC DNA]</scope>
    <source>
        <strain evidence="3">JCM 18959</strain>
    </source>
</reference>
<dbReference type="Gene3D" id="3.20.20.30">
    <property type="entry name" value="Luciferase-like domain"/>
    <property type="match status" value="1"/>
</dbReference>
<feature type="domain" description="Luciferase-like" evidence="1">
    <location>
        <begin position="14"/>
        <end position="95"/>
    </location>
</feature>
<sequence>MTAKLSLGIAAAAGPELARRVAPAAEAAGFHALWVNDTPGQDALAVLAAAAAVTERLVLATGVLPVDRRTPDEIAADASGLPAARLVLGIGSGQARTGAVELVTDAATALRRRTGARVLVGALGPRMRRAGATASDGLLLSWLTPRVAAEQAAQTHATAPGAHVALYVRAAADAAAVAPLDEEAARYAGYPAYAANFARLGLDVADTVIRPADLGDRIAAYRAGVDEVVLRAITPTGSADDHLRFIDAVAAAIA</sequence>
<comment type="caution">
    <text evidence="2">The sequence shown here is derived from an EMBL/GenBank/DDBJ whole genome shotgun (WGS) entry which is preliminary data.</text>
</comment>
<proteinExistence type="predicted"/>
<dbReference type="Proteomes" id="UP001501407">
    <property type="component" value="Unassembled WGS sequence"/>
</dbReference>
<dbReference type="PANTHER" id="PTHR43244">
    <property type="match status" value="1"/>
</dbReference>
<organism evidence="2 3">
    <name type="scientific">Microbacterium yannicii</name>
    <dbReference type="NCBI Taxonomy" id="671622"/>
    <lineage>
        <taxon>Bacteria</taxon>
        <taxon>Bacillati</taxon>
        <taxon>Actinomycetota</taxon>
        <taxon>Actinomycetes</taxon>
        <taxon>Micrococcales</taxon>
        <taxon>Microbacteriaceae</taxon>
        <taxon>Microbacterium</taxon>
    </lineage>
</organism>
<evidence type="ECO:0000313" key="3">
    <source>
        <dbReference type="Proteomes" id="UP001501407"/>
    </source>
</evidence>
<dbReference type="EMBL" id="BAABKZ010000001">
    <property type="protein sequence ID" value="GAA5091059.1"/>
    <property type="molecule type" value="Genomic_DNA"/>
</dbReference>
<name>A0ABP9M874_9MICO</name>
<evidence type="ECO:0000259" key="1">
    <source>
        <dbReference type="Pfam" id="PF00296"/>
    </source>
</evidence>
<accession>A0ABP9M874</accession>